<gene>
    <name evidence="3" type="ORF">LCGC14_1727030</name>
</gene>
<sequence length="707" mass="76847">MGRLADLVVGIRGDTKQFEDAIKRSEKTLLAFGKSAARIGRSLTTFVTLPLLGIGTAFAKVAADAEETNSKFNAVFKEQSEVVREWAEAYSRATGRSTIKNIEWLASVQDLFVPLGVARNEATNLSKSVVTLATDISSFNNQPTERVLLDIQSALVGSVITMRKYGVVLNETNLNQELLNMGITGGNQAATAAEKALARLNIILASTKDAQGDAVRTAGSFTNRFIALKSSVVDLSETFGNLMLPTLQKLVSVVIKAVRFVDDLDERQQKLILTIAALAAAIGPLLFVVGKLIALFAALSGPAGWIVLASIALIALAIALSDETEEARKSARWHEELADSMIVYKETVEDTKDAIEALTRSQINAREKEIQLTLRKLKSDQELLGKTIERNQKIIALEQELTELKKWRFIKEIESDEAIKESSDKVKEAKEREKKAQEELNELIKTSTADLQDWITEQTQVVAFTQTLTREQLGLNTQLAIFHDTLDAIAAMGAPLEQATVESNIALKEQLTLFEILNITAAESYRIQVEGAEAAAGAAKQLERVQKQVNNAILSTTKVVVGSMGSIWSNYYSGILMDENLTDEERKKIMRKQAIGAKAFALFDIAINTAVAISKALPNFVLSLLAGVSGAAQAAVVVSQPIPALAEGGIVSRPTLALIGEKGPERITPLDEEPIHITVMLGGKVLYDDISRASRDRKILIDGRAVV</sequence>
<keyword evidence="2" id="KW-0812">Transmembrane</keyword>
<evidence type="ECO:0000256" key="2">
    <source>
        <dbReference type="SAM" id="Phobius"/>
    </source>
</evidence>
<organism evidence="3">
    <name type="scientific">marine sediment metagenome</name>
    <dbReference type="NCBI Taxonomy" id="412755"/>
    <lineage>
        <taxon>unclassified sequences</taxon>
        <taxon>metagenomes</taxon>
        <taxon>ecological metagenomes</taxon>
    </lineage>
</organism>
<keyword evidence="2" id="KW-0472">Membrane</keyword>
<feature type="transmembrane region" description="Helical" evidence="2">
    <location>
        <begin position="271"/>
        <end position="297"/>
    </location>
</feature>
<evidence type="ECO:0000313" key="3">
    <source>
        <dbReference type="EMBL" id="KKM08124.1"/>
    </source>
</evidence>
<feature type="coiled-coil region" evidence="1">
    <location>
        <begin position="419"/>
        <end position="446"/>
    </location>
</feature>
<reference evidence="3" key="1">
    <citation type="journal article" date="2015" name="Nature">
        <title>Complex archaea that bridge the gap between prokaryotes and eukaryotes.</title>
        <authorList>
            <person name="Spang A."/>
            <person name="Saw J.H."/>
            <person name="Jorgensen S.L."/>
            <person name="Zaremba-Niedzwiedzka K."/>
            <person name="Martijn J."/>
            <person name="Lind A.E."/>
            <person name="van Eijk R."/>
            <person name="Schleper C."/>
            <person name="Guy L."/>
            <person name="Ettema T.J."/>
        </authorList>
    </citation>
    <scope>NUCLEOTIDE SEQUENCE</scope>
</reference>
<accession>A0A0F9HAH5</accession>
<evidence type="ECO:0000256" key="1">
    <source>
        <dbReference type="SAM" id="Coils"/>
    </source>
</evidence>
<dbReference type="EMBL" id="LAZR01015620">
    <property type="protein sequence ID" value="KKM08124.1"/>
    <property type="molecule type" value="Genomic_DNA"/>
</dbReference>
<keyword evidence="1" id="KW-0175">Coiled coil</keyword>
<feature type="transmembrane region" description="Helical" evidence="2">
    <location>
        <begin position="303"/>
        <end position="320"/>
    </location>
</feature>
<protein>
    <recommendedName>
        <fullName evidence="4">Phage tail tape measure protein domain-containing protein</fullName>
    </recommendedName>
</protein>
<proteinExistence type="predicted"/>
<keyword evidence="2" id="KW-1133">Transmembrane helix</keyword>
<comment type="caution">
    <text evidence="3">The sequence shown here is derived from an EMBL/GenBank/DDBJ whole genome shotgun (WGS) entry which is preliminary data.</text>
</comment>
<evidence type="ECO:0008006" key="4">
    <source>
        <dbReference type="Google" id="ProtNLM"/>
    </source>
</evidence>
<name>A0A0F9HAH5_9ZZZZ</name>
<dbReference type="AlphaFoldDB" id="A0A0F9HAH5"/>